<keyword evidence="5 6" id="KW-0472">Membrane</keyword>
<keyword evidence="4 6" id="KW-1133">Transmembrane helix</keyword>
<dbReference type="AlphaFoldDB" id="A0AB33IWU7"/>
<dbReference type="InterPro" id="IPR007816">
    <property type="entry name" value="ResB-like_domain"/>
</dbReference>
<accession>A0AB33IWU7</accession>
<feature type="transmembrane region" description="Helical" evidence="6">
    <location>
        <begin position="38"/>
        <end position="59"/>
    </location>
</feature>
<evidence type="ECO:0000256" key="1">
    <source>
        <dbReference type="ARBA" id="ARBA00004141"/>
    </source>
</evidence>
<comment type="subcellular location">
    <subcellularLocation>
        <location evidence="1">Membrane</location>
        <topology evidence="1">Multi-pass membrane protein</topology>
    </subcellularLocation>
</comment>
<evidence type="ECO:0000259" key="7">
    <source>
        <dbReference type="Pfam" id="PF05140"/>
    </source>
</evidence>
<organism evidence="8">
    <name type="scientific">Prevotella sp. GTC17253</name>
    <dbReference type="NCBI Taxonomy" id="3236793"/>
    <lineage>
        <taxon>Bacteria</taxon>
        <taxon>Pseudomonadati</taxon>
        <taxon>Bacteroidota</taxon>
        <taxon>Bacteroidia</taxon>
        <taxon>Bacteroidales</taxon>
        <taxon>Prevotellaceae</taxon>
        <taxon>Prevotella</taxon>
    </lineage>
</organism>
<dbReference type="GO" id="GO:0016020">
    <property type="term" value="C:membrane"/>
    <property type="evidence" value="ECO:0007669"/>
    <property type="project" value="UniProtKB-SubCell"/>
</dbReference>
<proteinExistence type="predicted"/>
<feature type="transmembrane region" description="Helical" evidence="6">
    <location>
        <begin position="142"/>
        <end position="164"/>
    </location>
</feature>
<reference evidence="8" key="1">
    <citation type="submission" date="2024-07" db="EMBL/GenBank/DDBJ databases">
        <title>Complete genome sequence of Prevotella sp. YM-2024 GTC17253.</title>
        <authorList>
            <person name="Hayashi M."/>
            <person name="Muto Y."/>
            <person name="Tanaka K."/>
            <person name="Niwa H."/>
        </authorList>
    </citation>
    <scope>NUCLEOTIDE SEQUENCE</scope>
    <source>
        <strain evidence="8">GTC17253</strain>
    </source>
</reference>
<dbReference type="EMBL" id="AP035785">
    <property type="protein sequence ID" value="BFO71659.1"/>
    <property type="molecule type" value="Genomic_DNA"/>
</dbReference>
<keyword evidence="2 6" id="KW-0812">Transmembrane</keyword>
<sequence length="417" mass="47006">MWKKPWGIIEGSVIGAGLLLTGILLQLTIGGIDWSLMAWPVNILLLAIILIIIGVGYALRGRIYVLRFMTTSQVAVPAVAYAALLTVIMGLVKQLPSDHAPTDALGFTRMLSSWPFILTYLWVTLIVGMATIHQLIHFRRRALPAIISHFGLFLVVVCGTLGSADMQRLKMYCMEGQPEWRAFDDRGTMHELPLALQLNRFSIDEYSPKLVLVDNKNNMPMGKKPQTLLIDGKFKEGTLGLWTIQVTQYFDEAAPRMKPNKDPHKAPQYTYKEWKSRGAECALYVVAVQGKTGRKVEGWVTGGSYMYPAEVLRLDRHVSLATPPREPQRFASEVEVFTKQGKHLATTIEVNKPFSVAGWKIYQLSYDEQMGKWSNMSIFELVTDPWLPTVYIGIFLMLAGAILMFILAQRRKEEITL</sequence>
<gene>
    <name evidence="8" type="ORF">GTC17253_16250</name>
</gene>
<feature type="transmembrane region" description="Helical" evidence="6">
    <location>
        <begin position="112"/>
        <end position="130"/>
    </location>
</feature>
<dbReference type="InterPro" id="IPR023494">
    <property type="entry name" value="Cyt_c_bgen_Ccs1/CcsB/ResB"/>
</dbReference>
<name>A0AB33IWU7_9BACT</name>
<dbReference type="PANTHER" id="PTHR31566">
    <property type="entry name" value="CYTOCHROME C BIOGENESIS PROTEIN CCS1, CHLOROPLASTIC"/>
    <property type="match status" value="1"/>
</dbReference>
<feature type="domain" description="ResB-like" evidence="7">
    <location>
        <begin position="325"/>
        <end position="369"/>
    </location>
</feature>
<evidence type="ECO:0000256" key="6">
    <source>
        <dbReference type="SAM" id="Phobius"/>
    </source>
</evidence>
<evidence type="ECO:0000256" key="2">
    <source>
        <dbReference type="ARBA" id="ARBA00022692"/>
    </source>
</evidence>
<dbReference type="PANTHER" id="PTHR31566:SF5">
    <property type="entry name" value="RESB-LIKE DOMAIN-CONTAINING PROTEIN"/>
    <property type="match status" value="1"/>
</dbReference>
<evidence type="ECO:0000256" key="4">
    <source>
        <dbReference type="ARBA" id="ARBA00022989"/>
    </source>
</evidence>
<evidence type="ECO:0000313" key="8">
    <source>
        <dbReference type="EMBL" id="BFO71659.1"/>
    </source>
</evidence>
<keyword evidence="3" id="KW-0201">Cytochrome c-type biogenesis</keyword>
<dbReference type="GO" id="GO:0017004">
    <property type="term" value="P:cytochrome complex assembly"/>
    <property type="evidence" value="ECO:0007669"/>
    <property type="project" value="UniProtKB-KW"/>
</dbReference>
<feature type="transmembrane region" description="Helical" evidence="6">
    <location>
        <begin position="386"/>
        <end position="408"/>
    </location>
</feature>
<protein>
    <submittedName>
        <fullName evidence="8">Cytochrome c biogenesis protein ResB</fullName>
    </submittedName>
</protein>
<feature type="transmembrane region" description="Helical" evidence="6">
    <location>
        <begin position="71"/>
        <end position="92"/>
    </location>
</feature>
<evidence type="ECO:0000256" key="3">
    <source>
        <dbReference type="ARBA" id="ARBA00022748"/>
    </source>
</evidence>
<feature type="transmembrane region" description="Helical" evidence="6">
    <location>
        <begin position="12"/>
        <end position="32"/>
    </location>
</feature>
<evidence type="ECO:0000256" key="5">
    <source>
        <dbReference type="ARBA" id="ARBA00023136"/>
    </source>
</evidence>
<dbReference type="Pfam" id="PF05140">
    <property type="entry name" value="ResB"/>
    <property type="match status" value="1"/>
</dbReference>